<organism evidence="2 3">
    <name type="scientific">Curtobacterium citri</name>
    <dbReference type="NCBI Taxonomy" id="3055139"/>
    <lineage>
        <taxon>Bacteria</taxon>
        <taxon>Bacillati</taxon>
        <taxon>Actinomycetota</taxon>
        <taxon>Actinomycetes</taxon>
        <taxon>Micrococcales</taxon>
        <taxon>Microbacteriaceae</taxon>
        <taxon>Curtobacterium</taxon>
    </lineage>
</organism>
<evidence type="ECO:0000313" key="2">
    <source>
        <dbReference type="EMBL" id="MDM7886093.1"/>
    </source>
</evidence>
<keyword evidence="1" id="KW-1133">Transmembrane helix</keyword>
<reference evidence="2 3" key="1">
    <citation type="submission" date="2023-06" db="EMBL/GenBank/DDBJ databases">
        <authorList>
            <person name="Feng G."/>
            <person name="Li J."/>
            <person name="Zhu H."/>
        </authorList>
    </citation>
    <scope>NUCLEOTIDE SEQUENCE [LARGE SCALE GENOMIC DNA]</scope>
    <source>
        <strain evidence="2 3">RHCKG23</strain>
    </source>
</reference>
<sequence length="58" mass="6373">MIFPFVWRILPGPAALKVLELLVLLAVIVYALFTWVFPWIAADILPPPDGTVDATPSP</sequence>
<comment type="caution">
    <text evidence="2">The sequence shown here is derived from an EMBL/GenBank/DDBJ whole genome shotgun (WGS) entry which is preliminary data.</text>
</comment>
<keyword evidence="1" id="KW-0812">Transmembrane</keyword>
<accession>A0ABT7T938</accession>
<evidence type="ECO:0000256" key="1">
    <source>
        <dbReference type="SAM" id="Phobius"/>
    </source>
</evidence>
<dbReference type="RefSeq" id="WP_182047193.1">
    <property type="nucleotide sequence ID" value="NZ_JAUCML010000009.1"/>
</dbReference>
<dbReference type="EMBL" id="JAUCML010000009">
    <property type="protein sequence ID" value="MDM7886093.1"/>
    <property type="molecule type" value="Genomic_DNA"/>
</dbReference>
<proteinExistence type="predicted"/>
<name>A0ABT7T938_9MICO</name>
<protein>
    <submittedName>
        <fullName evidence="2">Uncharacterized protein</fullName>
    </submittedName>
</protein>
<gene>
    <name evidence="2" type="ORF">QUG92_13350</name>
</gene>
<keyword evidence="1" id="KW-0472">Membrane</keyword>
<dbReference type="Proteomes" id="UP001237823">
    <property type="component" value="Unassembled WGS sequence"/>
</dbReference>
<evidence type="ECO:0000313" key="3">
    <source>
        <dbReference type="Proteomes" id="UP001237823"/>
    </source>
</evidence>
<feature type="transmembrane region" description="Helical" evidence="1">
    <location>
        <begin position="21"/>
        <end position="41"/>
    </location>
</feature>
<keyword evidence="3" id="KW-1185">Reference proteome</keyword>